<gene>
    <name evidence="2" type="ORF">BN869_000011131_1</name>
</gene>
<feature type="region of interest" description="Disordered" evidence="1">
    <location>
        <begin position="48"/>
        <end position="109"/>
    </location>
</feature>
<organism evidence="2">
    <name type="scientific">Bionectria ochroleuca</name>
    <name type="common">Gliocladium roseum</name>
    <dbReference type="NCBI Taxonomy" id="29856"/>
    <lineage>
        <taxon>Eukaryota</taxon>
        <taxon>Fungi</taxon>
        <taxon>Dikarya</taxon>
        <taxon>Ascomycota</taxon>
        <taxon>Pezizomycotina</taxon>
        <taxon>Sordariomycetes</taxon>
        <taxon>Hypocreomycetidae</taxon>
        <taxon>Hypocreales</taxon>
        <taxon>Bionectriaceae</taxon>
        <taxon>Clonostachys</taxon>
    </lineage>
</organism>
<accession>A0A0B7KBY7</accession>
<sequence>SRPSPVLDASKQLKSPSRTSKPAQLTTIQRPTSYQNILNQPAHNKIFARHASDVHPRRRRQAPLHPQEGRPRPGHQVRPPRALLPRRQVVAPARDHEEAFRSPPHAAEG</sequence>
<proteinExistence type="predicted"/>
<feature type="compositionally biased region" description="Polar residues" evidence="1">
    <location>
        <begin position="12"/>
        <end position="32"/>
    </location>
</feature>
<feature type="non-terminal residue" evidence="2">
    <location>
        <position position="1"/>
    </location>
</feature>
<feature type="region of interest" description="Disordered" evidence="1">
    <location>
        <begin position="1"/>
        <end position="32"/>
    </location>
</feature>
<reference evidence="2" key="1">
    <citation type="submission" date="2015-01" db="EMBL/GenBank/DDBJ databases">
        <authorList>
            <person name="Durling Mikael"/>
        </authorList>
    </citation>
    <scope>NUCLEOTIDE SEQUENCE</scope>
</reference>
<evidence type="ECO:0000256" key="1">
    <source>
        <dbReference type="SAM" id="MobiDB-lite"/>
    </source>
</evidence>
<dbReference type="EMBL" id="CDPU01000048">
    <property type="protein sequence ID" value="CEO55073.1"/>
    <property type="molecule type" value="Genomic_DNA"/>
</dbReference>
<dbReference type="AlphaFoldDB" id="A0A0B7KBY7"/>
<name>A0A0B7KBY7_BIOOC</name>
<evidence type="ECO:0000313" key="2">
    <source>
        <dbReference type="EMBL" id="CEO55073.1"/>
    </source>
</evidence>
<protein>
    <submittedName>
        <fullName evidence="2">Uncharacterized protein</fullName>
    </submittedName>
</protein>